<evidence type="ECO:0000256" key="2">
    <source>
        <dbReference type="ARBA" id="ARBA00022553"/>
    </source>
</evidence>
<dbReference type="SUPFAM" id="SSF101898">
    <property type="entry name" value="NHL repeat"/>
    <property type="match status" value="1"/>
</dbReference>
<evidence type="ECO:0000313" key="9">
    <source>
        <dbReference type="EMBL" id="CAG2186042.1"/>
    </source>
</evidence>
<reference evidence="9" key="1">
    <citation type="submission" date="2021-03" db="EMBL/GenBank/DDBJ databases">
        <authorList>
            <person name="Bekaert M."/>
        </authorList>
    </citation>
    <scope>NUCLEOTIDE SEQUENCE</scope>
</reference>
<keyword evidence="3" id="KW-0116">cAMP-binding</keyword>
<dbReference type="InterPro" id="IPR018488">
    <property type="entry name" value="cNMP-bd_CS"/>
</dbReference>
<dbReference type="PANTHER" id="PTHR11635:SF152">
    <property type="entry name" value="CAMP-DEPENDENT PROTEIN KINASE TYPE I REGULATORY SUBUNIT-RELATED"/>
    <property type="match status" value="1"/>
</dbReference>
<gene>
    <name evidence="9" type="ORF">MEDL_1603</name>
</gene>
<dbReference type="Pfam" id="PF02197">
    <property type="entry name" value="RIIa"/>
    <property type="match status" value="1"/>
</dbReference>
<dbReference type="GO" id="GO:0004862">
    <property type="term" value="F:cAMP-dependent protein kinase inhibitor activity"/>
    <property type="evidence" value="ECO:0007669"/>
    <property type="project" value="TreeGrafter"/>
</dbReference>
<dbReference type="InterPro" id="IPR003117">
    <property type="entry name" value="cAMP_dep_PK_reg_su_I/II_a/b"/>
</dbReference>
<evidence type="ECO:0000256" key="6">
    <source>
        <dbReference type="ARBA" id="ARBA00023149"/>
    </source>
</evidence>
<dbReference type="SMART" id="SM00394">
    <property type="entry name" value="RIIa"/>
    <property type="match status" value="1"/>
</dbReference>
<evidence type="ECO:0000259" key="8">
    <source>
        <dbReference type="PROSITE" id="PS50042"/>
    </source>
</evidence>
<evidence type="ECO:0000256" key="4">
    <source>
        <dbReference type="ARBA" id="ARBA00022737"/>
    </source>
</evidence>
<evidence type="ECO:0000256" key="5">
    <source>
        <dbReference type="ARBA" id="ARBA00022741"/>
    </source>
</evidence>
<evidence type="ECO:0000256" key="1">
    <source>
        <dbReference type="ARBA" id="ARBA00005753"/>
    </source>
</evidence>
<proteinExistence type="inferred from homology"/>
<dbReference type="CDD" id="cd12099">
    <property type="entry name" value="DD_RII_PKA"/>
    <property type="match status" value="1"/>
</dbReference>
<dbReference type="InterPro" id="IPR011042">
    <property type="entry name" value="6-blade_b-propeller_TolB-like"/>
</dbReference>
<sequence>MRRQLEIETLEERRHSLRLILIYKVVDGLVPVLPADNFVIPARPKRMIKAKTYSNCETDNIIERQVINNTRGLKDYTFFLTMNFEIPTGLTDLLQDFTVAVLKERPPNLKQFAADYFAKLNEQNNEEEDDDKPRGVRFAGSPNPEPMQTEDDEDSDEPMEPPTRGFTRRQSVSAERYDPADDEDLDEKVVYPKTDEQRQRLNEAVKHILLFRSLEPEQMQEVLDAMFEKKVLPDEHVIDQGDDGDNFYVIDSGKYDIFVNGNLVGNYDTNGSFGELALMYNMPRAATIVATTEGTLWAMDRQTFRRIVLKTAFNKRKMYEQLIEGVPVLKALETRISIQLDIDMTQQRNNYFKLVALIVDVVYLVISKYIKEKILGSDSFESFLNKKKHKLVHIYETSPCCECRILSINGEKLISKKQLHMLYKSDEGNQIHDHKEYTGNKLTRICICKYSAKAHIDVRVVDITLANYIIQKCGKQELGIDNWIEQIKDVRNEIFHLSDIQEMTNDIFDRKWSKLEGSIMGIAKVIGSAYPVETEQMIMQTKKLTIVDDYMLKYEIICRDYWRNKCTEFERAQHKMIEEKAASLHRTMPKWFSRSMEEDCQKTMRRIETFNTMVDNINVMINIFGIRENLEMFDATEQVKEDVKRIHIPVVMQLDIPTSWDKTKVFEAIDGFRLNGTTDMNIRIKAISIEDITMYAEVAERVLCNVHKLRSEINKLMSTMLSEAEINTTEHAEFGVNMKIPDLSENKPSKEDVQDQTSVKTNLPVSVNLRKQLNIKQSTNENLFITSYGSDIHHIPLSYKPYYITEIDSNTVAVSCIVDSTILIINISTRSVTSTINTRGFCWGISYNDNNLYVVIDGSIIHVMDLTGKVIRTIPLPTDDIRNITVDRDRLVCIVDTSIYCCSLDGKLMWKFKMDEIQDLRRVSTDNEGNVYVTNEMTNTVLVVSDDGKHHRELLTESDGLYRPWGIYFDKKENILLVCNKTEMLFLLTSNININKHE</sequence>
<dbReference type="PROSITE" id="PS50042">
    <property type="entry name" value="CNMP_BINDING_3"/>
    <property type="match status" value="1"/>
</dbReference>
<name>A0A8S3PWV4_MYTED</name>
<dbReference type="Gene3D" id="2.120.10.30">
    <property type="entry name" value="TolB, C-terminal domain"/>
    <property type="match status" value="1"/>
</dbReference>
<dbReference type="SUPFAM" id="SSF51206">
    <property type="entry name" value="cAMP-binding domain-like"/>
    <property type="match status" value="1"/>
</dbReference>
<keyword evidence="6" id="KW-0114">cAMP</keyword>
<keyword evidence="5" id="KW-0547">Nucleotide-binding</keyword>
<dbReference type="InterPro" id="IPR014710">
    <property type="entry name" value="RmlC-like_jellyroll"/>
</dbReference>
<dbReference type="InterPro" id="IPR018490">
    <property type="entry name" value="cNMP-bd_dom_sf"/>
</dbReference>
<dbReference type="GO" id="GO:0030552">
    <property type="term" value="F:cAMP binding"/>
    <property type="evidence" value="ECO:0007669"/>
    <property type="project" value="UniProtKB-KW"/>
</dbReference>
<dbReference type="AlphaFoldDB" id="A0A8S3PWV4"/>
<organism evidence="9 10">
    <name type="scientific">Mytilus edulis</name>
    <name type="common">Blue mussel</name>
    <dbReference type="NCBI Taxonomy" id="6550"/>
    <lineage>
        <taxon>Eukaryota</taxon>
        <taxon>Metazoa</taxon>
        <taxon>Spiralia</taxon>
        <taxon>Lophotrochozoa</taxon>
        <taxon>Mollusca</taxon>
        <taxon>Bivalvia</taxon>
        <taxon>Autobranchia</taxon>
        <taxon>Pteriomorphia</taxon>
        <taxon>Mytilida</taxon>
        <taxon>Mytiloidea</taxon>
        <taxon>Mytilidae</taxon>
        <taxon>Mytilinae</taxon>
        <taxon>Mytilus</taxon>
    </lineage>
</organism>
<dbReference type="Proteomes" id="UP000683360">
    <property type="component" value="Unassembled WGS sequence"/>
</dbReference>
<dbReference type="Pfam" id="PF00027">
    <property type="entry name" value="cNMP_binding"/>
    <property type="match status" value="1"/>
</dbReference>
<dbReference type="OrthoDB" id="6103839at2759"/>
<dbReference type="GO" id="GO:0034236">
    <property type="term" value="F:protein kinase A catalytic subunit binding"/>
    <property type="evidence" value="ECO:0007669"/>
    <property type="project" value="TreeGrafter"/>
</dbReference>
<dbReference type="EMBL" id="CAJPWZ010000114">
    <property type="protein sequence ID" value="CAG2186042.1"/>
    <property type="molecule type" value="Genomic_DNA"/>
</dbReference>
<comment type="similarity">
    <text evidence="1">Belongs to the cAMP-dependent kinase regulatory chain family.</text>
</comment>
<keyword evidence="2" id="KW-0597">Phosphoprotein</keyword>
<evidence type="ECO:0000313" key="10">
    <source>
        <dbReference type="Proteomes" id="UP000683360"/>
    </source>
</evidence>
<dbReference type="PANTHER" id="PTHR11635">
    <property type="entry name" value="CAMP-DEPENDENT PROTEIN KINASE REGULATORY CHAIN"/>
    <property type="match status" value="1"/>
</dbReference>
<comment type="caution">
    <text evidence="9">The sequence shown here is derived from an EMBL/GenBank/DDBJ whole genome shotgun (WGS) entry which is preliminary data.</text>
</comment>
<evidence type="ECO:0000256" key="7">
    <source>
        <dbReference type="SAM" id="MobiDB-lite"/>
    </source>
</evidence>
<dbReference type="CDD" id="cd00038">
    <property type="entry name" value="CAP_ED"/>
    <property type="match status" value="1"/>
</dbReference>
<dbReference type="PRINTS" id="PR00103">
    <property type="entry name" value="CAMPKINASE"/>
</dbReference>
<feature type="region of interest" description="Disordered" evidence="7">
    <location>
        <begin position="123"/>
        <end position="191"/>
    </location>
</feature>
<dbReference type="Gene3D" id="1.20.890.10">
    <property type="entry name" value="cAMP-dependent protein kinase regulatory subunit, dimerization-anchoring domain"/>
    <property type="match status" value="1"/>
</dbReference>
<dbReference type="FunFam" id="2.60.120.10:FF:000017">
    <property type="entry name" value="cAMP-dependent protein kinase type II regulatory subunit"/>
    <property type="match status" value="1"/>
</dbReference>
<feature type="domain" description="Cyclic nucleotide-binding" evidence="8">
    <location>
        <begin position="210"/>
        <end position="325"/>
    </location>
</feature>
<evidence type="ECO:0000256" key="3">
    <source>
        <dbReference type="ARBA" id="ARBA00022566"/>
    </source>
</evidence>
<dbReference type="SMART" id="SM00100">
    <property type="entry name" value="cNMP"/>
    <property type="match status" value="1"/>
</dbReference>
<protein>
    <submittedName>
        <fullName evidence="9">PRKAR</fullName>
    </submittedName>
</protein>
<keyword evidence="4" id="KW-0677">Repeat</keyword>
<dbReference type="InterPro" id="IPR050503">
    <property type="entry name" value="cAMP-dep_PK_reg_su-like"/>
</dbReference>
<dbReference type="PROSITE" id="PS00888">
    <property type="entry name" value="CNMP_BINDING_1"/>
    <property type="match status" value="1"/>
</dbReference>
<dbReference type="GO" id="GO:0005952">
    <property type="term" value="C:cAMP-dependent protein kinase complex"/>
    <property type="evidence" value="ECO:0007669"/>
    <property type="project" value="InterPro"/>
</dbReference>
<dbReference type="FunFam" id="1.20.890.10:FF:000002">
    <property type="entry name" value="cAMP-dependent protein kinase type II-alpha regulatory subunit"/>
    <property type="match status" value="1"/>
</dbReference>
<dbReference type="InterPro" id="IPR000595">
    <property type="entry name" value="cNMP-bd_dom"/>
</dbReference>
<feature type="compositionally biased region" description="Acidic residues" evidence="7">
    <location>
        <begin position="148"/>
        <end position="159"/>
    </location>
</feature>
<dbReference type="SUPFAM" id="SSF47391">
    <property type="entry name" value="Dimerization-anchoring domain of cAMP-dependent PK regulatory subunit"/>
    <property type="match status" value="1"/>
</dbReference>
<dbReference type="Gene3D" id="2.60.120.10">
    <property type="entry name" value="Jelly Rolls"/>
    <property type="match status" value="1"/>
</dbReference>
<dbReference type="GO" id="GO:0005829">
    <property type="term" value="C:cytosol"/>
    <property type="evidence" value="ECO:0007669"/>
    <property type="project" value="TreeGrafter"/>
</dbReference>
<dbReference type="PROSITE" id="PS00889">
    <property type="entry name" value="CNMP_BINDING_2"/>
    <property type="match status" value="1"/>
</dbReference>
<keyword evidence="10" id="KW-1185">Reference proteome</keyword>
<accession>A0A8S3PWV4</accession>